<feature type="domain" description="FecR protein" evidence="2">
    <location>
        <begin position="119"/>
        <end position="210"/>
    </location>
</feature>
<feature type="domain" description="Protein FecR C-terminal" evidence="3">
    <location>
        <begin position="284"/>
        <end position="352"/>
    </location>
</feature>
<dbReference type="Gene3D" id="3.55.50.30">
    <property type="match status" value="1"/>
</dbReference>
<dbReference type="OrthoDB" id="1099916at2"/>
<dbReference type="InterPro" id="IPR032508">
    <property type="entry name" value="FecR_C"/>
</dbReference>
<dbReference type="PIRSF" id="PIRSF018266">
    <property type="entry name" value="FecR"/>
    <property type="match status" value="1"/>
</dbReference>
<evidence type="ECO:0000313" key="4">
    <source>
        <dbReference type="EMBL" id="MVZ61475.1"/>
    </source>
</evidence>
<keyword evidence="1" id="KW-0472">Membrane</keyword>
<feature type="transmembrane region" description="Helical" evidence="1">
    <location>
        <begin position="86"/>
        <end position="107"/>
    </location>
</feature>
<dbReference type="InterPro" id="IPR012373">
    <property type="entry name" value="Ferrdict_sens_TM"/>
</dbReference>
<accession>A0A6N8KVR0</accession>
<dbReference type="Pfam" id="PF04773">
    <property type="entry name" value="FecR"/>
    <property type="match status" value="1"/>
</dbReference>
<dbReference type="GO" id="GO:0016989">
    <property type="term" value="F:sigma factor antagonist activity"/>
    <property type="evidence" value="ECO:0007669"/>
    <property type="project" value="TreeGrafter"/>
</dbReference>
<keyword evidence="5" id="KW-1185">Reference proteome</keyword>
<comment type="caution">
    <text evidence="4">The sequence shown here is derived from an EMBL/GenBank/DDBJ whole genome shotgun (WGS) entry which is preliminary data.</text>
</comment>
<evidence type="ECO:0000313" key="5">
    <source>
        <dbReference type="Proteomes" id="UP000435036"/>
    </source>
</evidence>
<dbReference type="Pfam" id="PF16344">
    <property type="entry name" value="FecR_C"/>
    <property type="match status" value="1"/>
</dbReference>
<gene>
    <name evidence="4" type="ORF">GQF63_05520</name>
</gene>
<name>A0A6N8KVR0_9SPHI</name>
<evidence type="ECO:0000256" key="1">
    <source>
        <dbReference type="SAM" id="Phobius"/>
    </source>
</evidence>
<keyword evidence="1" id="KW-0812">Transmembrane</keyword>
<keyword evidence="1" id="KW-1133">Transmembrane helix</keyword>
<reference evidence="4 5" key="1">
    <citation type="submission" date="2019-12" db="EMBL/GenBank/DDBJ databases">
        <authorList>
            <person name="Dong K."/>
        </authorList>
    </citation>
    <scope>NUCLEOTIDE SEQUENCE [LARGE SCALE GENOMIC DNA]</scope>
    <source>
        <strain evidence="4 5">JCM 31225</strain>
    </source>
</reference>
<dbReference type="EMBL" id="WSQA01000003">
    <property type="protein sequence ID" value="MVZ61475.1"/>
    <property type="molecule type" value="Genomic_DNA"/>
</dbReference>
<organism evidence="4 5">
    <name type="scientific">Sphingobacterium humi</name>
    <dbReference type="NCBI Taxonomy" id="1796905"/>
    <lineage>
        <taxon>Bacteria</taxon>
        <taxon>Pseudomonadati</taxon>
        <taxon>Bacteroidota</taxon>
        <taxon>Sphingobacteriia</taxon>
        <taxon>Sphingobacteriales</taxon>
        <taxon>Sphingobacteriaceae</taxon>
        <taxon>Sphingobacterium</taxon>
    </lineage>
</organism>
<dbReference type="PANTHER" id="PTHR30273">
    <property type="entry name" value="PERIPLASMIC SIGNAL SENSOR AND SIGMA FACTOR ACTIVATOR FECR-RELATED"/>
    <property type="match status" value="1"/>
</dbReference>
<protein>
    <submittedName>
        <fullName evidence="4">DUF4974 domain-containing protein</fullName>
    </submittedName>
</protein>
<dbReference type="Gene3D" id="2.60.120.1440">
    <property type="match status" value="1"/>
</dbReference>
<dbReference type="Proteomes" id="UP000435036">
    <property type="component" value="Unassembled WGS sequence"/>
</dbReference>
<evidence type="ECO:0000259" key="2">
    <source>
        <dbReference type="Pfam" id="PF04773"/>
    </source>
</evidence>
<dbReference type="InterPro" id="IPR006860">
    <property type="entry name" value="FecR"/>
</dbReference>
<dbReference type="RefSeq" id="WP_160368120.1">
    <property type="nucleotide sequence ID" value="NZ_WSQA01000003.1"/>
</dbReference>
<dbReference type="AlphaFoldDB" id="A0A6N8KVR0"/>
<evidence type="ECO:0000259" key="3">
    <source>
        <dbReference type="Pfam" id="PF16344"/>
    </source>
</evidence>
<sequence>MDDQRFYDLVHLFLSKQLNDQEQAELSAILKADAERALIFQELTSAKKIVVPASELEKRFQQIVDSPLHPEETIETPVVAIKKHGYLKYAAVLLIFLLAAGLIYRYYGSSKADSYAVFMETKNGERKEITLPDGTHIWLNGGSKLAYKHSFGKEDRDIRLEGEAFFDVAHNKSLPMYVEAKNMTIKVVGTSFNVRSYPDEANTETCLVDGIIELYVNKNLKHGEPIHVVPGEKIKIQAQEAEAETAKEEVAVVQPEKLKIQKSQFLKKDPSIQPSEIAWKDNTLAFDAEPLAVIISKLEKWYNIPIVLKNKALAENLVSGSFKDTDIETVLFWIKESGLNLNYTINNNQITIY</sequence>
<dbReference type="PANTHER" id="PTHR30273:SF2">
    <property type="entry name" value="PROTEIN FECR"/>
    <property type="match status" value="1"/>
</dbReference>
<proteinExistence type="predicted"/>